<dbReference type="Proteomes" id="UP001341297">
    <property type="component" value="Unassembled WGS sequence"/>
</dbReference>
<accession>A0ABU6H5Q9</accession>
<evidence type="ECO:0000313" key="1">
    <source>
        <dbReference type="EMBL" id="MEC0485331.1"/>
    </source>
</evidence>
<keyword evidence="2" id="KW-1185">Reference proteome</keyword>
<gene>
    <name evidence="1" type="ORF">P8828_10855</name>
</gene>
<sequence>MKKTVASFEGAAFLILYKNSKIEPFLFFINPIKKVGLTFIRIVLKFKNTKANLSRAVEGLVR</sequence>
<reference evidence="1 2" key="1">
    <citation type="submission" date="2023-03" db="EMBL/GenBank/DDBJ databases">
        <title>Agriculturally important microbes genome sequencing.</title>
        <authorList>
            <person name="Dunlap C."/>
        </authorList>
    </citation>
    <scope>NUCLEOTIDE SEQUENCE [LARGE SCALE GENOMIC DNA]</scope>
    <source>
        <strain evidence="1 2">CBP-3203</strain>
    </source>
</reference>
<protein>
    <submittedName>
        <fullName evidence="1">Uncharacterized protein</fullName>
    </submittedName>
</protein>
<name>A0ABU6H5Q9_9BACI</name>
<dbReference type="RefSeq" id="WP_156183645.1">
    <property type="nucleotide sequence ID" value="NZ_CP023481.1"/>
</dbReference>
<evidence type="ECO:0000313" key="2">
    <source>
        <dbReference type="Proteomes" id="UP001341297"/>
    </source>
</evidence>
<comment type="caution">
    <text evidence="1">The sequence shown here is derived from an EMBL/GenBank/DDBJ whole genome shotgun (WGS) entry which is preliminary data.</text>
</comment>
<proteinExistence type="predicted"/>
<dbReference type="EMBL" id="JARRTL010000009">
    <property type="protein sequence ID" value="MEC0485331.1"/>
    <property type="molecule type" value="Genomic_DNA"/>
</dbReference>
<organism evidence="1 2">
    <name type="scientific">Bacillus glycinifermentans</name>
    <dbReference type="NCBI Taxonomy" id="1664069"/>
    <lineage>
        <taxon>Bacteria</taxon>
        <taxon>Bacillati</taxon>
        <taxon>Bacillota</taxon>
        <taxon>Bacilli</taxon>
        <taxon>Bacillales</taxon>
        <taxon>Bacillaceae</taxon>
        <taxon>Bacillus</taxon>
    </lineage>
</organism>